<sequence length="215" mass="24580">MTKENLKKELLTTVTLGIKPSDIKKLKRSKSANDLPNSLPEQEAFLKELWLLLHPQTRSLSLTEPVNQEALKKALKVQLDQLKELGNCPPQALLTDQLKEKQTEIETLRAQLAQKNTELTQVKSELDQSLEARCKGLTTFGHEYEKRNKAEQELNETVEEAASELKHGDKQNSSLRTQLFQANQQISTLQHELSLARINRNRNLPDNPLEYPFAY</sequence>
<feature type="coiled-coil region" evidence="1">
    <location>
        <begin position="91"/>
        <end position="167"/>
    </location>
</feature>
<accession>A0A9W4X9I6</accession>
<keyword evidence="3" id="KW-1185">Reference proteome</keyword>
<dbReference type="Proteomes" id="UP001153678">
    <property type="component" value="Unassembled WGS sequence"/>
</dbReference>
<dbReference type="OrthoDB" id="10585836at2759"/>
<dbReference type="EMBL" id="CAMKVN010013595">
    <property type="protein sequence ID" value="CAI2196068.1"/>
    <property type="molecule type" value="Genomic_DNA"/>
</dbReference>
<evidence type="ECO:0000313" key="3">
    <source>
        <dbReference type="Proteomes" id="UP001153678"/>
    </source>
</evidence>
<protein>
    <submittedName>
        <fullName evidence="2">7450_t:CDS:1</fullName>
    </submittedName>
</protein>
<name>A0A9W4X9I6_9GLOM</name>
<reference evidence="2" key="1">
    <citation type="submission" date="2022-08" db="EMBL/GenBank/DDBJ databases">
        <authorList>
            <person name="Kallberg Y."/>
            <person name="Tangrot J."/>
            <person name="Rosling A."/>
        </authorList>
    </citation>
    <scope>NUCLEOTIDE SEQUENCE</scope>
    <source>
        <strain evidence="2">Wild A</strain>
    </source>
</reference>
<evidence type="ECO:0000256" key="1">
    <source>
        <dbReference type="SAM" id="Coils"/>
    </source>
</evidence>
<dbReference type="AlphaFoldDB" id="A0A9W4X9I6"/>
<gene>
    <name evidence="2" type="ORF">FWILDA_LOCUS17392</name>
</gene>
<comment type="caution">
    <text evidence="2">The sequence shown here is derived from an EMBL/GenBank/DDBJ whole genome shotgun (WGS) entry which is preliminary data.</text>
</comment>
<evidence type="ECO:0000313" key="2">
    <source>
        <dbReference type="EMBL" id="CAI2196068.1"/>
    </source>
</evidence>
<keyword evidence="1" id="KW-0175">Coiled coil</keyword>
<proteinExistence type="predicted"/>
<organism evidence="2 3">
    <name type="scientific">Funneliformis geosporum</name>
    <dbReference type="NCBI Taxonomy" id="1117311"/>
    <lineage>
        <taxon>Eukaryota</taxon>
        <taxon>Fungi</taxon>
        <taxon>Fungi incertae sedis</taxon>
        <taxon>Mucoromycota</taxon>
        <taxon>Glomeromycotina</taxon>
        <taxon>Glomeromycetes</taxon>
        <taxon>Glomerales</taxon>
        <taxon>Glomeraceae</taxon>
        <taxon>Funneliformis</taxon>
    </lineage>
</organism>